<name>A0ABV7Y6M8_9ACTN</name>
<evidence type="ECO:0008006" key="4">
    <source>
        <dbReference type="Google" id="ProtNLM"/>
    </source>
</evidence>
<evidence type="ECO:0000256" key="1">
    <source>
        <dbReference type="SAM" id="MobiDB-lite"/>
    </source>
</evidence>
<reference evidence="3" key="1">
    <citation type="journal article" date="2019" name="Int. J. Syst. Evol. Microbiol.">
        <title>The Global Catalogue of Microorganisms (GCM) 10K type strain sequencing project: providing services to taxonomists for standard genome sequencing and annotation.</title>
        <authorList>
            <consortium name="The Broad Institute Genomics Platform"/>
            <consortium name="The Broad Institute Genome Sequencing Center for Infectious Disease"/>
            <person name="Wu L."/>
            <person name="Ma J."/>
        </authorList>
    </citation>
    <scope>NUCLEOTIDE SEQUENCE [LARGE SCALE GENOMIC DNA]</scope>
    <source>
        <strain evidence="3">CGMCC 4.7241</strain>
    </source>
</reference>
<sequence>MDGRTSPVPTLPTRGIPANPETPSLSTTEHEPIAEQGAPGSGFVTASVIDPFGNVLGLFYNPRYLELFAARTNA</sequence>
<evidence type="ECO:0000313" key="3">
    <source>
        <dbReference type="Proteomes" id="UP001595699"/>
    </source>
</evidence>
<keyword evidence="3" id="KW-1185">Reference proteome</keyword>
<dbReference type="EMBL" id="JBHRZH010000005">
    <property type="protein sequence ID" value="MFC3760266.1"/>
    <property type="molecule type" value="Genomic_DNA"/>
</dbReference>
<gene>
    <name evidence="2" type="ORF">ACFOUW_05415</name>
</gene>
<organism evidence="2 3">
    <name type="scientific">Tenggerimyces flavus</name>
    <dbReference type="NCBI Taxonomy" id="1708749"/>
    <lineage>
        <taxon>Bacteria</taxon>
        <taxon>Bacillati</taxon>
        <taxon>Actinomycetota</taxon>
        <taxon>Actinomycetes</taxon>
        <taxon>Propionibacteriales</taxon>
        <taxon>Nocardioidaceae</taxon>
        <taxon>Tenggerimyces</taxon>
    </lineage>
</organism>
<dbReference type="RefSeq" id="WP_205122672.1">
    <property type="nucleotide sequence ID" value="NZ_JAFBCM010000001.1"/>
</dbReference>
<proteinExistence type="predicted"/>
<evidence type="ECO:0000313" key="2">
    <source>
        <dbReference type="EMBL" id="MFC3760266.1"/>
    </source>
</evidence>
<accession>A0ABV7Y6M8</accession>
<protein>
    <recommendedName>
        <fullName evidence="4">Glyoxalase</fullName>
    </recommendedName>
</protein>
<dbReference type="Proteomes" id="UP001595699">
    <property type="component" value="Unassembled WGS sequence"/>
</dbReference>
<comment type="caution">
    <text evidence="2">The sequence shown here is derived from an EMBL/GenBank/DDBJ whole genome shotgun (WGS) entry which is preliminary data.</text>
</comment>
<feature type="region of interest" description="Disordered" evidence="1">
    <location>
        <begin position="1"/>
        <end position="39"/>
    </location>
</feature>